<evidence type="ECO:0000313" key="12">
    <source>
        <dbReference type="EMBL" id="RHD04680.1"/>
    </source>
</evidence>
<feature type="active site" description="Proton acceptor" evidence="7">
    <location>
        <position position="81"/>
    </location>
</feature>
<evidence type="ECO:0000256" key="8">
    <source>
        <dbReference type="PIRSR" id="PIRSR618044-2"/>
    </source>
</evidence>
<feature type="domain" description="Peptidase S11 D-alanyl-D-alanine carboxypeptidase A N-terminal" evidence="10">
    <location>
        <begin position="47"/>
        <end position="281"/>
    </location>
</feature>
<keyword evidence="13" id="KW-0645">Protease</keyword>
<sequence>MLFIILISLLVLLKIFNPQEREKIEEKSEETVKPLVIQTQQRKLDLDQLHSSAGIVISLDDSKVIFQFQQDEKIFPASLTKIMTCILAIENINNLEATITLEPEIFDELYAQNASMAGFLPGENAKIIDILYGNILPSGGECSIALAEYVAGSEQAFVELMNEKAKDLGMNNTHFMNATGLHNESHYTTVKDIGILLQYALKNQTFNDIFQSKSYFVAPTDQHLSGFTFYSSMFKLRDQWELDEGEIVGGKTGYTDEAGLCLASEAIVNGRKYIAITVNAEGNHNTEPFHVNDAFYLYNQLQSQ</sequence>
<evidence type="ECO:0000313" key="14">
    <source>
        <dbReference type="Proteomes" id="UP000283981"/>
    </source>
</evidence>
<dbReference type="PANTHER" id="PTHR21581">
    <property type="entry name" value="D-ALANYL-D-ALANINE CARBOXYPEPTIDASE"/>
    <property type="match status" value="1"/>
</dbReference>
<keyword evidence="6" id="KW-0961">Cell wall biogenesis/degradation</keyword>
<dbReference type="EMBL" id="QRIS01000005">
    <property type="protein sequence ID" value="RHG87354.1"/>
    <property type="molecule type" value="Genomic_DNA"/>
</dbReference>
<evidence type="ECO:0000313" key="11">
    <source>
        <dbReference type="EMBL" id="NSI20620.1"/>
    </source>
</evidence>
<dbReference type="SUPFAM" id="SSF56601">
    <property type="entry name" value="beta-lactamase/transpeptidase-like"/>
    <property type="match status" value="1"/>
</dbReference>
<keyword evidence="3" id="KW-0378">Hydrolase</keyword>
<dbReference type="InterPro" id="IPR018044">
    <property type="entry name" value="Peptidase_S11"/>
</dbReference>
<dbReference type="GO" id="GO:0008360">
    <property type="term" value="P:regulation of cell shape"/>
    <property type="evidence" value="ECO:0007669"/>
    <property type="project" value="UniProtKB-KW"/>
</dbReference>
<evidence type="ECO:0000256" key="7">
    <source>
        <dbReference type="PIRSR" id="PIRSR618044-1"/>
    </source>
</evidence>
<gene>
    <name evidence="13" type="ORF">DW243_03935</name>
    <name evidence="12" type="ORF">DW812_11975</name>
    <name evidence="11" type="ORF">G4958_15015</name>
</gene>
<evidence type="ECO:0000256" key="5">
    <source>
        <dbReference type="ARBA" id="ARBA00022984"/>
    </source>
</evidence>
<dbReference type="AlphaFoldDB" id="A0A3E4K2S4"/>
<dbReference type="InterPro" id="IPR001967">
    <property type="entry name" value="Peptidase_S11_N"/>
</dbReference>
<keyword evidence="13" id="KW-0121">Carboxypeptidase</keyword>
<evidence type="ECO:0000256" key="1">
    <source>
        <dbReference type="ARBA" id="ARBA00007164"/>
    </source>
</evidence>
<dbReference type="GO" id="GO:0009252">
    <property type="term" value="P:peptidoglycan biosynthetic process"/>
    <property type="evidence" value="ECO:0007669"/>
    <property type="project" value="UniProtKB-KW"/>
</dbReference>
<dbReference type="EMBL" id="JAAIRM010000036">
    <property type="protein sequence ID" value="NSI20620.1"/>
    <property type="molecule type" value="Genomic_DNA"/>
</dbReference>
<dbReference type="GO" id="GO:0009002">
    <property type="term" value="F:serine-type D-Ala-D-Ala carboxypeptidase activity"/>
    <property type="evidence" value="ECO:0007669"/>
    <property type="project" value="InterPro"/>
</dbReference>
<dbReference type="GO" id="GO:0071555">
    <property type="term" value="P:cell wall organization"/>
    <property type="evidence" value="ECO:0007669"/>
    <property type="project" value="UniProtKB-KW"/>
</dbReference>
<evidence type="ECO:0000313" key="13">
    <source>
        <dbReference type="EMBL" id="RHG87354.1"/>
    </source>
</evidence>
<evidence type="ECO:0000256" key="3">
    <source>
        <dbReference type="ARBA" id="ARBA00022801"/>
    </source>
</evidence>
<dbReference type="EMBL" id="QSIR01000018">
    <property type="protein sequence ID" value="RHD04680.1"/>
    <property type="molecule type" value="Genomic_DNA"/>
</dbReference>
<keyword evidence="5" id="KW-0573">Peptidoglycan synthesis</keyword>
<comment type="caution">
    <text evidence="13">The sequence shown here is derived from an EMBL/GenBank/DDBJ whole genome shotgun (WGS) entry which is preliminary data.</text>
</comment>
<dbReference type="GO" id="GO:0006508">
    <property type="term" value="P:proteolysis"/>
    <property type="evidence" value="ECO:0007669"/>
    <property type="project" value="InterPro"/>
</dbReference>
<evidence type="ECO:0000256" key="9">
    <source>
        <dbReference type="RuleBase" id="RU004016"/>
    </source>
</evidence>
<dbReference type="Proteomes" id="UP000284472">
    <property type="component" value="Unassembled WGS sequence"/>
</dbReference>
<name>A0A3E4K2S4_MEDGN</name>
<dbReference type="InterPro" id="IPR012338">
    <property type="entry name" value="Beta-lactam/transpept-like"/>
</dbReference>
<dbReference type="Proteomes" id="UP000283981">
    <property type="component" value="Unassembled WGS sequence"/>
</dbReference>
<comment type="similarity">
    <text evidence="1 9">Belongs to the peptidase S11 family.</text>
</comment>
<evidence type="ECO:0000256" key="4">
    <source>
        <dbReference type="ARBA" id="ARBA00022960"/>
    </source>
</evidence>
<evidence type="ECO:0000256" key="6">
    <source>
        <dbReference type="ARBA" id="ARBA00023316"/>
    </source>
</evidence>
<organism evidence="13 14">
    <name type="scientific">Mediterraneibacter gnavus</name>
    <name type="common">Ruminococcus gnavus</name>
    <dbReference type="NCBI Taxonomy" id="33038"/>
    <lineage>
        <taxon>Bacteria</taxon>
        <taxon>Bacillati</taxon>
        <taxon>Bacillota</taxon>
        <taxon>Clostridia</taxon>
        <taxon>Lachnospirales</taxon>
        <taxon>Lachnospiraceae</taxon>
        <taxon>Mediterraneibacter</taxon>
    </lineage>
</organism>
<keyword evidence="2" id="KW-0732">Signal</keyword>
<reference evidence="14 15" key="1">
    <citation type="submission" date="2018-08" db="EMBL/GenBank/DDBJ databases">
        <title>A genome reference for cultivated species of the human gut microbiota.</title>
        <authorList>
            <person name="Zou Y."/>
            <person name="Xue W."/>
            <person name="Luo G."/>
        </authorList>
    </citation>
    <scope>NUCLEOTIDE SEQUENCE [LARGE SCALE GENOMIC DNA]</scope>
    <source>
        <strain evidence="13 14">AM21-18</strain>
        <strain evidence="12 15">AM32-6</strain>
    </source>
</reference>
<dbReference type="PRINTS" id="PR00725">
    <property type="entry name" value="DADACBPTASE1"/>
</dbReference>
<dbReference type="Proteomes" id="UP001296643">
    <property type="component" value="Unassembled WGS sequence"/>
</dbReference>
<proteinExistence type="inferred from homology"/>
<evidence type="ECO:0000313" key="15">
    <source>
        <dbReference type="Proteomes" id="UP000284472"/>
    </source>
</evidence>
<accession>A0A3E4K2S4</accession>
<feature type="active site" evidence="7">
    <location>
        <position position="138"/>
    </location>
</feature>
<feature type="binding site" evidence="8">
    <location>
        <position position="251"/>
    </location>
    <ligand>
        <name>substrate</name>
    </ligand>
</feature>
<feature type="active site" description="Acyl-ester intermediate" evidence="7">
    <location>
        <position position="78"/>
    </location>
</feature>
<dbReference type="Pfam" id="PF00768">
    <property type="entry name" value="Peptidase_S11"/>
    <property type="match status" value="1"/>
</dbReference>
<evidence type="ECO:0000256" key="2">
    <source>
        <dbReference type="ARBA" id="ARBA00022729"/>
    </source>
</evidence>
<protein>
    <submittedName>
        <fullName evidence="13">D-alanyl-D-alanine carboxypeptidase</fullName>
    </submittedName>
</protein>
<dbReference type="PANTHER" id="PTHR21581:SF6">
    <property type="entry name" value="TRAFFICKING PROTEIN PARTICLE COMPLEX SUBUNIT 12"/>
    <property type="match status" value="1"/>
</dbReference>
<reference evidence="11" key="2">
    <citation type="journal article" date="2020" name="Cell Host Microbe">
        <title>Functional and Genomic Variation between Human-Derived Isolates of Lachnospiraceae Reveals Inter- and Intra-Species Diversity.</title>
        <authorList>
            <person name="Sorbara M.T."/>
            <person name="Littmann E.R."/>
            <person name="Fontana E."/>
            <person name="Moody T.U."/>
            <person name="Kohout C.E."/>
            <person name="Gjonbalaj M."/>
            <person name="Eaton V."/>
            <person name="Seok R."/>
            <person name="Leiner I.M."/>
            <person name="Pamer E.G."/>
        </authorList>
    </citation>
    <scope>NUCLEOTIDE SEQUENCE</scope>
    <source>
        <strain evidence="11">MSK.22.53</strain>
    </source>
</reference>
<evidence type="ECO:0000259" key="10">
    <source>
        <dbReference type="Pfam" id="PF00768"/>
    </source>
</evidence>
<dbReference type="Gene3D" id="3.40.710.10">
    <property type="entry name" value="DD-peptidase/beta-lactamase superfamily"/>
    <property type="match status" value="1"/>
</dbReference>
<reference evidence="11" key="3">
    <citation type="submission" date="2020-02" db="EMBL/GenBank/DDBJ databases">
        <authorList>
            <person name="Littmann E."/>
            <person name="Sorbara M."/>
        </authorList>
    </citation>
    <scope>NUCLEOTIDE SEQUENCE</scope>
    <source>
        <strain evidence="11">MSK.22.53</strain>
    </source>
</reference>
<keyword evidence="4" id="KW-0133">Cell shape</keyword>